<evidence type="ECO:0000313" key="3">
    <source>
        <dbReference type="Proteomes" id="UP000002748"/>
    </source>
</evidence>
<gene>
    <name evidence="2" type="ORF">A1Q1_01451</name>
</gene>
<sequence length="630" mass="70945">MLRRFVVAGPSRALLARQLSTATQGAESTAQPASTVSSTPSPDHTGVPQATLQRLIDIASRPAGTQSRQDRFEAWRIYSNLAPVDRSRLSSNELRAILRVMAPRYDEAWGMATRESDIPKQRIKQHTARMRQGHKIENSLQAVMEELMVRNENNLNDWLFVLNALGRLGRVSTIEAILSKAPEEIRDNRRVLEARLGAITNWSRSLSSAFRKPRLESIQIAHDTFWDVFQRISSHNQDLNGFTLRLLLTSISSVSKLVATSGQQEEGLERLDGLFRYILAQAYGLDLDNLAVSVQARDAGDATRTGLAKLSAKGLTAVMTQLAAVKTDPYRMIATYELLTKMPRAAYTQEEIYEQEEEDDDYYVTPDVPAEEPITEAEASLASEASSSYQGFRTMDQFFPPSTKPAAVSALPAKEAARLSVCKPIFSHETITVLLTDFLERGVDRALFRHVLRSAIADAQDARARWLAVYLGCPDSRRPRLRKSVRLSPEWFKQALERDDLELGKGSGQTALLIQRVLDWNTEELGVIFNKEKEIRGCDDLESLLEYPPWAKDPRIRRIKRNLEVCIIPEELKTIASDTRTLKGLLERAQAMASQRSESRARQARNRSIREAEAEAERLREEAEQQEAQS</sequence>
<dbReference type="RefSeq" id="XP_014179965.1">
    <property type="nucleotide sequence ID" value="XM_014324490.1"/>
</dbReference>
<evidence type="ECO:0000313" key="2">
    <source>
        <dbReference type="EMBL" id="EJT49429.1"/>
    </source>
</evidence>
<accession>J6EXP5</accession>
<dbReference type="EMBL" id="ALBS01000171">
    <property type="protein sequence ID" value="EJT49429.1"/>
    <property type="molecule type" value="Genomic_DNA"/>
</dbReference>
<proteinExistence type="predicted"/>
<dbReference type="GeneID" id="25984965"/>
<dbReference type="Proteomes" id="UP000002748">
    <property type="component" value="Unassembled WGS sequence"/>
</dbReference>
<dbReference type="VEuPathDB" id="FungiDB:A1Q1_01451"/>
<protein>
    <submittedName>
        <fullName evidence="2">Uncharacterized protein</fullName>
    </submittedName>
</protein>
<feature type="compositionally biased region" description="Basic and acidic residues" evidence="1">
    <location>
        <begin position="608"/>
        <end position="623"/>
    </location>
</feature>
<name>J6EXP5_TRIAS</name>
<feature type="region of interest" description="Disordered" evidence="1">
    <location>
        <begin position="593"/>
        <end position="630"/>
    </location>
</feature>
<dbReference type="HOGENOM" id="CLU_434245_0_0_1"/>
<dbReference type="KEGG" id="tasa:A1Q1_01451"/>
<reference evidence="2 3" key="1">
    <citation type="journal article" date="2012" name="Eukaryot. Cell">
        <title>Draft genome sequence of CBS 2479, the standard type strain of Trichosporon asahii.</title>
        <authorList>
            <person name="Yang R.Y."/>
            <person name="Li H.T."/>
            <person name="Zhu H."/>
            <person name="Zhou G.P."/>
            <person name="Wang M."/>
            <person name="Wang L."/>
        </authorList>
    </citation>
    <scope>NUCLEOTIDE SEQUENCE [LARGE SCALE GENOMIC DNA]</scope>
    <source>
        <strain evidence="3">ATCC 90039 / CBS 2479 / JCM 2466 / KCTC 7840 / NCYC 2677 / UAMH 7654</strain>
    </source>
</reference>
<dbReference type="AlphaFoldDB" id="J6EXP5"/>
<organism evidence="2 3">
    <name type="scientific">Trichosporon asahii var. asahii (strain ATCC 90039 / CBS 2479 / JCM 2466 / KCTC 7840 / NBRC 103889/ NCYC 2677 / UAMH 7654)</name>
    <name type="common">Yeast</name>
    <dbReference type="NCBI Taxonomy" id="1186058"/>
    <lineage>
        <taxon>Eukaryota</taxon>
        <taxon>Fungi</taxon>
        <taxon>Dikarya</taxon>
        <taxon>Basidiomycota</taxon>
        <taxon>Agaricomycotina</taxon>
        <taxon>Tremellomycetes</taxon>
        <taxon>Trichosporonales</taxon>
        <taxon>Trichosporonaceae</taxon>
        <taxon>Trichosporon</taxon>
    </lineage>
</organism>
<dbReference type="OrthoDB" id="10640869at2759"/>
<feature type="region of interest" description="Disordered" evidence="1">
    <location>
        <begin position="23"/>
        <end position="47"/>
    </location>
</feature>
<comment type="caution">
    <text evidence="2">The sequence shown here is derived from an EMBL/GenBank/DDBJ whole genome shotgun (WGS) entry which is preliminary data.</text>
</comment>
<evidence type="ECO:0000256" key="1">
    <source>
        <dbReference type="SAM" id="MobiDB-lite"/>
    </source>
</evidence>